<dbReference type="Pfam" id="PF00225">
    <property type="entry name" value="Kinesin"/>
    <property type="match status" value="1"/>
</dbReference>
<dbReference type="SUPFAM" id="SSF47781">
    <property type="entry name" value="RuvA domain 2-like"/>
    <property type="match status" value="1"/>
</dbReference>
<feature type="region of interest" description="Disordered" evidence="5">
    <location>
        <begin position="281"/>
        <end position="334"/>
    </location>
</feature>
<dbReference type="FunFam" id="1.10.150.280:FF:000003">
    <property type="entry name" value="Kinesin-like protein KIN-10C"/>
    <property type="match status" value="1"/>
</dbReference>
<accession>A0A172MLK4</accession>
<dbReference type="GO" id="GO:0003777">
    <property type="term" value="F:microtubule motor activity"/>
    <property type="evidence" value="ECO:0007669"/>
    <property type="project" value="InterPro"/>
</dbReference>
<dbReference type="Pfam" id="PF12836">
    <property type="entry name" value="HHH_3"/>
    <property type="match status" value="1"/>
</dbReference>
<dbReference type="PANTHER" id="PTHR47969">
    <property type="entry name" value="CHROMOSOME-ASSOCIATED KINESIN KIF4A-RELATED"/>
    <property type="match status" value="1"/>
</dbReference>
<dbReference type="PANTHER" id="PTHR47969:SF9">
    <property type="entry name" value="KINESIN-LIKE PROTEIN"/>
    <property type="match status" value="1"/>
</dbReference>
<dbReference type="InterPro" id="IPR027417">
    <property type="entry name" value="P-loop_NTPase"/>
</dbReference>
<proteinExistence type="inferred from homology"/>
<keyword evidence="1" id="KW-0493">Microtubule</keyword>
<dbReference type="GO" id="GO:0005874">
    <property type="term" value="C:microtubule"/>
    <property type="evidence" value="ECO:0007669"/>
    <property type="project" value="UniProtKB-KW"/>
</dbReference>
<evidence type="ECO:0000313" key="7">
    <source>
        <dbReference type="EMBL" id="AND01201.1"/>
    </source>
</evidence>
<feature type="region of interest" description="Disordered" evidence="5">
    <location>
        <begin position="505"/>
        <end position="527"/>
    </location>
</feature>
<evidence type="ECO:0000259" key="6">
    <source>
        <dbReference type="PROSITE" id="PS50067"/>
    </source>
</evidence>
<feature type="compositionally biased region" description="Polar residues" evidence="5">
    <location>
        <begin position="505"/>
        <end position="518"/>
    </location>
</feature>
<dbReference type="GO" id="GO:0007018">
    <property type="term" value="P:microtubule-based movement"/>
    <property type="evidence" value="ECO:0007669"/>
    <property type="project" value="InterPro"/>
</dbReference>
<dbReference type="EMBL" id="KX154814">
    <property type="protein sequence ID" value="AND01201.1"/>
    <property type="molecule type" value="Genomic_DNA"/>
</dbReference>
<organism evidence="7">
    <name type="scientific">Linum usitatissimum</name>
    <name type="common">Flax</name>
    <name type="synonym">Linum humile</name>
    <dbReference type="NCBI Taxonomy" id="4006"/>
    <lineage>
        <taxon>Eukaryota</taxon>
        <taxon>Viridiplantae</taxon>
        <taxon>Streptophyta</taxon>
        <taxon>Embryophyta</taxon>
        <taxon>Tracheophyta</taxon>
        <taxon>Spermatophyta</taxon>
        <taxon>Magnoliopsida</taxon>
        <taxon>eudicotyledons</taxon>
        <taxon>Gunneridae</taxon>
        <taxon>Pentapetalae</taxon>
        <taxon>rosids</taxon>
        <taxon>fabids</taxon>
        <taxon>Malpighiales</taxon>
        <taxon>Linaceae</taxon>
        <taxon>Linum</taxon>
    </lineage>
</organism>
<dbReference type="PROSITE" id="PS50067">
    <property type="entry name" value="KINESIN_MOTOR_2"/>
    <property type="match status" value="1"/>
</dbReference>
<dbReference type="PRINTS" id="PR00380">
    <property type="entry name" value="KINESINHEAVY"/>
</dbReference>
<dbReference type="GO" id="GO:0005524">
    <property type="term" value="F:ATP binding"/>
    <property type="evidence" value="ECO:0007669"/>
    <property type="project" value="InterPro"/>
</dbReference>
<dbReference type="GO" id="GO:0005875">
    <property type="term" value="C:microtubule associated complex"/>
    <property type="evidence" value="ECO:0007669"/>
    <property type="project" value="TreeGrafter"/>
</dbReference>
<dbReference type="GO" id="GO:0008017">
    <property type="term" value="F:microtubule binding"/>
    <property type="evidence" value="ECO:0007669"/>
    <property type="project" value="InterPro"/>
</dbReference>
<dbReference type="Gene3D" id="1.10.150.280">
    <property type="entry name" value="AF1531-like domain"/>
    <property type="match status" value="1"/>
</dbReference>
<feature type="domain" description="Kinesin motor" evidence="6">
    <location>
        <begin position="157"/>
        <end position="277"/>
    </location>
</feature>
<sequence>MATSTPNHANQSTVPLSRKVRVVAKIRSLTNSEVFPGKPAPAASWISVSKPNGDDSNRVTVTLGEQSGSSKECFEIGYCYEEAEGNEVIFKRDVKTLLPGLFNGHNATIVACGARDSGKTHFVQVPVKSMMEFHKLYSGRNRTVRRLNQKNTTPLPSRSTKGLIVYILSHGEKLVRGSVGKINFVELAGYEDARRTSNAGNFSENAQINKSINALFKVFYSLHANETHVAYRESKLSRMLEDSLGGKSRILVVTCLNPFSCQDSINMLNLASRCCQSTDRVGLDPARKTNSTTRSKVFASHKSRLPGTGSVSSMRKQQTPSNLPVPGRKAGGNASALKARKLFDEKYHEKSEKKRNHPVIASVTELCSQEEVCSSSISLTTAASSVQEARLSYGTQEVSSTNFEDIPSVSFDVQESLSIEVSGPCTSTTSIDTVSVEQSVDNPVDITPATKTFIGGRSLDEKENDKSLVNEGESPPISARLQEISNTLKQLFKSTPSYEAIPFSNDPSLLQYQTSTPSKGPLTPELDRTANDIMDFETEIPSSDDPSVLQDQTSTPSIGPLTPKLNTTANDTLDFVKTIAHTTNDPSPPISTISIEPRTPECNIRRANNNTLDIASFCSPWEKLNRSNCGVKNSLVQEYLSFINTANKEDLKKLKGIGEKRAAYIMELREDSPFKDLDELKDVGMSAKQYIYPILREQSLDFWKRRSSIVYAISQTLPWPTPMPNFPSISISTIDCFQLSTQLLHPVTELGSPDISQPQGLLGRFLSSHGCSCNLFLQFKLAVRYPQRSPCLLQFTLQDRNLFR</sequence>
<evidence type="ECO:0000256" key="2">
    <source>
        <dbReference type="ARBA" id="ARBA00023175"/>
    </source>
</evidence>
<evidence type="ECO:0000256" key="1">
    <source>
        <dbReference type="ARBA" id="ARBA00022701"/>
    </source>
</evidence>
<dbReference type="InterPro" id="IPR010994">
    <property type="entry name" value="RuvA_2-like"/>
</dbReference>
<evidence type="ECO:0000256" key="4">
    <source>
        <dbReference type="PROSITE-ProRule" id="PRU00283"/>
    </source>
</evidence>
<feature type="compositionally biased region" description="Polar residues" evidence="5">
    <location>
        <begin position="540"/>
        <end position="557"/>
    </location>
</feature>
<comment type="similarity">
    <text evidence="3">Belongs to the TRAFAC class myosin-kinesin ATPase superfamily. Kinesin family. KIN-10 subfamily.</text>
</comment>
<reference evidence="7" key="1">
    <citation type="journal article" date="2016" name="Funct. Integr. Genomics">
        <title>Structural organization of fatty acid desaturase loci in linseed lines with contrasting linolenic acid contents.</title>
        <authorList>
            <person name="Thambugala D."/>
            <person name="Ragupathy R."/>
            <person name="Cloutier S."/>
        </authorList>
    </citation>
    <scope>NUCLEOTIDE SEQUENCE</scope>
</reference>
<dbReference type="AlphaFoldDB" id="A0A172MLK4"/>
<evidence type="ECO:0000256" key="3">
    <source>
        <dbReference type="ARBA" id="ARBA00061615"/>
    </source>
</evidence>
<comment type="caution">
    <text evidence="4">Lacks conserved residue(s) required for the propagation of feature annotation.</text>
</comment>
<dbReference type="GO" id="GO:0051231">
    <property type="term" value="P:spindle elongation"/>
    <property type="evidence" value="ECO:0007669"/>
    <property type="project" value="TreeGrafter"/>
</dbReference>
<feature type="region of interest" description="Disordered" evidence="5">
    <location>
        <begin position="540"/>
        <end position="566"/>
    </location>
</feature>
<dbReference type="SMART" id="SM00129">
    <property type="entry name" value="KISc"/>
    <property type="match status" value="1"/>
</dbReference>
<dbReference type="InterPro" id="IPR027640">
    <property type="entry name" value="Kinesin-like_fam"/>
</dbReference>
<feature type="compositionally biased region" description="Polar residues" evidence="5">
    <location>
        <begin position="309"/>
        <end position="322"/>
    </location>
</feature>
<dbReference type="GO" id="GO:0007052">
    <property type="term" value="P:mitotic spindle organization"/>
    <property type="evidence" value="ECO:0007669"/>
    <property type="project" value="TreeGrafter"/>
</dbReference>
<dbReference type="SUPFAM" id="SSF52540">
    <property type="entry name" value="P-loop containing nucleoside triphosphate hydrolases"/>
    <property type="match status" value="1"/>
</dbReference>
<dbReference type="InterPro" id="IPR036961">
    <property type="entry name" value="Kinesin_motor_dom_sf"/>
</dbReference>
<evidence type="ECO:0000256" key="5">
    <source>
        <dbReference type="SAM" id="MobiDB-lite"/>
    </source>
</evidence>
<name>A0A172MLK4_LINUS</name>
<dbReference type="Gene3D" id="3.40.850.10">
    <property type="entry name" value="Kinesin motor domain"/>
    <property type="match status" value="2"/>
</dbReference>
<keyword evidence="2" id="KW-0505">Motor protein</keyword>
<protein>
    <submittedName>
        <fullName evidence="7">Putative kinesin motor domain-containing protein</fullName>
    </submittedName>
</protein>
<dbReference type="InterPro" id="IPR001752">
    <property type="entry name" value="Kinesin_motor_dom"/>
</dbReference>